<protein>
    <submittedName>
        <fullName evidence="2">M28 family peptidase</fullName>
    </submittedName>
</protein>
<evidence type="ECO:0000259" key="1">
    <source>
        <dbReference type="Pfam" id="PF04389"/>
    </source>
</evidence>
<name>A0A9D0ZNE1_9FIRM</name>
<dbReference type="Proteomes" id="UP000824260">
    <property type="component" value="Unassembled WGS sequence"/>
</dbReference>
<evidence type="ECO:0000313" key="3">
    <source>
        <dbReference type="Proteomes" id="UP000824260"/>
    </source>
</evidence>
<dbReference type="InterPro" id="IPR046450">
    <property type="entry name" value="PA_dom_sf"/>
</dbReference>
<dbReference type="SUPFAM" id="SSF53187">
    <property type="entry name" value="Zn-dependent exopeptidases"/>
    <property type="match status" value="1"/>
</dbReference>
<dbReference type="EMBL" id="DVFZ01000100">
    <property type="protein sequence ID" value="HIQ83439.1"/>
    <property type="molecule type" value="Genomic_DNA"/>
</dbReference>
<dbReference type="Pfam" id="PF04389">
    <property type="entry name" value="Peptidase_M28"/>
    <property type="match status" value="1"/>
</dbReference>
<comment type="caution">
    <text evidence="2">The sequence shown here is derived from an EMBL/GenBank/DDBJ whole genome shotgun (WGS) entry which is preliminary data.</text>
</comment>
<dbReference type="InterPro" id="IPR007484">
    <property type="entry name" value="Peptidase_M28"/>
</dbReference>
<proteinExistence type="predicted"/>
<dbReference type="Gene3D" id="3.50.30.30">
    <property type="match status" value="1"/>
</dbReference>
<dbReference type="AlphaFoldDB" id="A0A9D0ZNE1"/>
<sequence>MAKYFDETERAILESISRENLDMVLKKFDTIDRLSGSAGELEALQYLLGKLDEYGVPYREYVFDSYLSDPKKASLSVLQPDGATLEIPAKTRAFSANCPDGVTGELVYATGKGGIDFDTAAQINWTREQVEGKIIVSEGGGPQHMDKAIELGAIALIHVWPSKEDVIHEMTASPVWGAPTPETHRLLPTIPEVSVKNSDGEMLIEMAKKGNARVRLTACTDSGVRKLHLAVAEIPGQSDDYVLLSGHLDSWYVGITDNAVGNALCLEMARLFHEHRAELKRGIRIAWWPGHSNGRYAGSTYYCDREFESLRKHCVAYINADSPGSRFGVIPLVRSTLSEKPGYFEDAVRDVAGAEPVWDFPIRAGDNSMWGAFVPFHLMLRDRPDAEHAGAKVGGSGGGWWWHSKQDTYDKADLDILVRDSRIFASFALRIMQSKVLPVDLVAMAEKMLEILRGYETDLCDAFDLSSVISKAEELRQAAEQVALKGAADSEALNALYKTAAGRLNALMYTTVSPYYQDVAYDLKAFHGFYRVCGITRENTSPEWIVFHQTDFLRQVNRFRTEVDQVIEDINRYLEKAI</sequence>
<reference evidence="2" key="2">
    <citation type="journal article" date="2021" name="PeerJ">
        <title>Extensive microbial diversity within the chicken gut microbiome revealed by metagenomics and culture.</title>
        <authorList>
            <person name="Gilroy R."/>
            <person name="Ravi A."/>
            <person name="Getino M."/>
            <person name="Pursley I."/>
            <person name="Horton D.L."/>
            <person name="Alikhan N.F."/>
            <person name="Baker D."/>
            <person name="Gharbi K."/>
            <person name="Hall N."/>
            <person name="Watson M."/>
            <person name="Adriaenssens E.M."/>
            <person name="Foster-Nyarko E."/>
            <person name="Jarju S."/>
            <person name="Secka A."/>
            <person name="Antonio M."/>
            <person name="Oren A."/>
            <person name="Chaudhuri R.R."/>
            <person name="La Ragione R."/>
            <person name="Hildebrand F."/>
            <person name="Pallen M.J."/>
        </authorList>
    </citation>
    <scope>NUCLEOTIDE SEQUENCE</scope>
    <source>
        <strain evidence="2">ChiSjej6B24-2974</strain>
    </source>
</reference>
<dbReference type="GO" id="GO:0004180">
    <property type="term" value="F:carboxypeptidase activity"/>
    <property type="evidence" value="ECO:0007669"/>
    <property type="project" value="TreeGrafter"/>
</dbReference>
<organism evidence="2 3">
    <name type="scientific">Candidatus Pullichristensenella stercorigallinarum</name>
    <dbReference type="NCBI Taxonomy" id="2840909"/>
    <lineage>
        <taxon>Bacteria</taxon>
        <taxon>Bacillati</taxon>
        <taxon>Bacillota</taxon>
        <taxon>Clostridia</taxon>
        <taxon>Candidatus Pullichristensenella</taxon>
    </lineage>
</organism>
<dbReference type="InterPro" id="IPR039373">
    <property type="entry name" value="Peptidase_M28B"/>
</dbReference>
<gene>
    <name evidence="2" type="ORF">IAA52_10110</name>
</gene>
<dbReference type="SUPFAM" id="SSF52025">
    <property type="entry name" value="PA domain"/>
    <property type="match status" value="1"/>
</dbReference>
<dbReference type="PANTHER" id="PTHR10404">
    <property type="entry name" value="N-ACETYLATED-ALPHA-LINKED ACIDIC DIPEPTIDASE"/>
    <property type="match status" value="1"/>
</dbReference>
<evidence type="ECO:0000313" key="2">
    <source>
        <dbReference type="EMBL" id="HIQ83439.1"/>
    </source>
</evidence>
<dbReference type="PANTHER" id="PTHR10404:SF46">
    <property type="entry name" value="VACUOLAR PROTEIN SORTING-ASSOCIATED PROTEIN 70"/>
    <property type="match status" value="1"/>
</dbReference>
<feature type="domain" description="Peptidase M28" evidence="1">
    <location>
        <begin position="231"/>
        <end position="423"/>
    </location>
</feature>
<reference evidence="2" key="1">
    <citation type="submission" date="2020-10" db="EMBL/GenBank/DDBJ databases">
        <authorList>
            <person name="Gilroy R."/>
        </authorList>
    </citation>
    <scope>NUCLEOTIDE SEQUENCE</scope>
    <source>
        <strain evidence="2">ChiSjej6B24-2974</strain>
    </source>
</reference>
<accession>A0A9D0ZNE1</accession>
<dbReference type="Gene3D" id="3.40.630.10">
    <property type="entry name" value="Zn peptidases"/>
    <property type="match status" value="1"/>
</dbReference>